<dbReference type="PROSITE" id="PS50929">
    <property type="entry name" value="ABC_TM1F"/>
    <property type="match status" value="1"/>
</dbReference>
<evidence type="ECO:0000256" key="7">
    <source>
        <dbReference type="ARBA" id="ARBA00022989"/>
    </source>
</evidence>
<keyword evidence="5" id="KW-0547">Nucleotide-binding</keyword>
<dbReference type="AlphaFoldDB" id="A0AAD9K2P3"/>
<dbReference type="InterPro" id="IPR036640">
    <property type="entry name" value="ABC1_TM_sf"/>
</dbReference>
<evidence type="ECO:0000256" key="5">
    <source>
        <dbReference type="ARBA" id="ARBA00022741"/>
    </source>
</evidence>
<name>A0AAD9K2P3_RIDPI</name>
<accession>A0AAD9K2P3</accession>
<keyword evidence="12" id="KW-1185">Reference proteome</keyword>
<proteinExistence type="predicted"/>
<keyword evidence="2" id="KW-0813">Transport</keyword>
<dbReference type="PANTHER" id="PTHR24223">
    <property type="entry name" value="ATP-BINDING CASSETTE SUB-FAMILY C"/>
    <property type="match status" value="1"/>
</dbReference>
<dbReference type="GO" id="GO:0005524">
    <property type="term" value="F:ATP binding"/>
    <property type="evidence" value="ECO:0007669"/>
    <property type="project" value="UniProtKB-KW"/>
</dbReference>
<evidence type="ECO:0000256" key="9">
    <source>
        <dbReference type="SAM" id="Phobius"/>
    </source>
</evidence>
<keyword evidence="6" id="KW-0067">ATP-binding</keyword>
<evidence type="ECO:0000256" key="6">
    <source>
        <dbReference type="ARBA" id="ARBA00022840"/>
    </source>
</evidence>
<dbReference type="Gene3D" id="1.20.1560.10">
    <property type="entry name" value="ABC transporter type 1, transmembrane domain"/>
    <property type="match status" value="1"/>
</dbReference>
<keyword evidence="4" id="KW-0677">Repeat</keyword>
<evidence type="ECO:0000256" key="3">
    <source>
        <dbReference type="ARBA" id="ARBA00022692"/>
    </source>
</evidence>
<keyword evidence="7 9" id="KW-1133">Transmembrane helix</keyword>
<dbReference type="InterPro" id="IPR050173">
    <property type="entry name" value="ABC_transporter_C-like"/>
</dbReference>
<organism evidence="11 12">
    <name type="scientific">Ridgeia piscesae</name>
    <name type="common">Tubeworm</name>
    <dbReference type="NCBI Taxonomy" id="27915"/>
    <lineage>
        <taxon>Eukaryota</taxon>
        <taxon>Metazoa</taxon>
        <taxon>Spiralia</taxon>
        <taxon>Lophotrochozoa</taxon>
        <taxon>Annelida</taxon>
        <taxon>Polychaeta</taxon>
        <taxon>Sedentaria</taxon>
        <taxon>Canalipalpata</taxon>
        <taxon>Sabellida</taxon>
        <taxon>Siboglinidae</taxon>
        <taxon>Ridgeia</taxon>
    </lineage>
</organism>
<feature type="transmembrane region" description="Helical" evidence="9">
    <location>
        <begin position="164"/>
        <end position="187"/>
    </location>
</feature>
<dbReference type="GO" id="GO:0016020">
    <property type="term" value="C:membrane"/>
    <property type="evidence" value="ECO:0007669"/>
    <property type="project" value="InterPro"/>
</dbReference>
<evidence type="ECO:0000259" key="10">
    <source>
        <dbReference type="PROSITE" id="PS50929"/>
    </source>
</evidence>
<comment type="caution">
    <text evidence="11">The sequence shown here is derived from an EMBL/GenBank/DDBJ whole genome shotgun (WGS) entry which is preliminary data.</text>
</comment>
<feature type="domain" description="ABC transmembrane type-1" evidence="10">
    <location>
        <begin position="145"/>
        <end position="272"/>
    </location>
</feature>
<feature type="transmembrane region" description="Helical" evidence="9">
    <location>
        <begin position="12"/>
        <end position="31"/>
    </location>
</feature>
<evidence type="ECO:0000313" key="12">
    <source>
        <dbReference type="Proteomes" id="UP001209878"/>
    </source>
</evidence>
<protein>
    <recommendedName>
        <fullName evidence="10">ABC transmembrane type-1 domain-containing protein</fullName>
    </recommendedName>
</protein>
<evidence type="ECO:0000313" key="11">
    <source>
        <dbReference type="EMBL" id="KAK2163833.1"/>
    </source>
</evidence>
<feature type="transmembrane region" description="Helical" evidence="9">
    <location>
        <begin position="258"/>
        <end position="277"/>
    </location>
</feature>
<evidence type="ECO:0000256" key="2">
    <source>
        <dbReference type="ARBA" id="ARBA00022448"/>
    </source>
</evidence>
<evidence type="ECO:0000256" key="1">
    <source>
        <dbReference type="ARBA" id="ARBA00004127"/>
    </source>
</evidence>
<dbReference type="GO" id="GO:0140359">
    <property type="term" value="F:ABC-type transporter activity"/>
    <property type="evidence" value="ECO:0007669"/>
    <property type="project" value="InterPro"/>
</dbReference>
<dbReference type="PANTHER" id="PTHR24223:SF443">
    <property type="entry name" value="MULTIDRUG-RESISTANCE LIKE PROTEIN 1, ISOFORM I"/>
    <property type="match status" value="1"/>
</dbReference>
<reference evidence="11" key="1">
    <citation type="journal article" date="2023" name="Mol. Biol. Evol.">
        <title>Third-Generation Sequencing Reveals the Adaptive Role of the Epigenome in Three Deep-Sea Polychaetes.</title>
        <authorList>
            <person name="Perez M."/>
            <person name="Aroh O."/>
            <person name="Sun Y."/>
            <person name="Lan Y."/>
            <person name="Juniper S.K."/>
            <person name="Young C.R."/>
            <person name="Angers B."/>
            <person name="Qian P.Y."/>
        </authorList>
    </citation>
    <scope>NUCLEOTIDE SEQUENCE</scope>
    <source>
        <strain evidence="11">R07B-5</strain>
    </source>
</reference>
<evidence type="ECO:0000256" key="8">
    <source>
        <dbReference type="ARBA" id="ARBA00023136"/>
    </source>
</evidence>
<keyword evidence="8 9" id="KW-0472">Membrane</keyword>
<sequence>MIMLERKTCVKSSGVLFIFWMLLVLVEGIRLRSNTRQWFPTEDVSGKCRLLVFYISYALLLLQFVTSFFVDRGETTDPRKPPDELSLLLPKQRGEDVDIMRSPELDANFPSKVVFFWITGFLIRGYRKTIRFEDLYDISPVMKCRNLVDRFELLIAFQSSRSGYLWQAVFCAILLFLSKFVCCILLQRFAYMSYVNGMLVQSILNGVVYRKSVGEMVNLMSVDSEKVKEMFNWLDALWFPFFTVVLCIVFLWQVVGVAALSGLALLSILILFDCAALEASNSTNIT</sequence>
<gene>
    <name evidence="11" type="ORF">NP493_1444g01004</name>
</gene>
<dbReference type="EMBL" id="JAODUO010001444">
    <property type="protein sequence ID" value="KAK2163833.1"/>
    <property type="molecule type" value="Genomic_DNA"/>
</dbReference>
<dbReference type="SUPFAM" id="SSF90123">
    <property type="entry name" value="ABC transporter transmembrane region"/>
    <property type="match status" value="1"/>
</dbReference>
<keyword evidence="3 9" id="KW-0812">Transmembrane</keyword>
<dbReference type="GO" id="GO:0012505">
    <property type="term" value="C:endomembrane system"/>
    <property type="evidence" value="ECO:0007669"/>
    <property type="project" value="UniProtKB-SubCell"/>
</dbReference>
<dbReference type="Proteomes" id="UP001209878">
    <property type="component" value="Unassembled WGS sequence"/>
</dbReference>
<dbReference type="InterPro" id="IPR011527">
    <property type="entry name" value="ABC1_TM_dom"/>
</dbReference>
<comment type="subcellular location">
    <subcellularLocation>
        <location evidence="1">Endomembrane system</location>
        <topology evidence="1">Multi-pass membrane protein</topology>
    </subcellularLocation>
</comment>
<feature type="transmembrane region" description="Helical" evidence="9">
    <location>
        <begin position="230"/>
        <end position="252"/>
    </location>
</feature>
<feature type="transmembrane region" description="Helical" evidence="9">
    <location>
        <begin position="51"/>
        <end position="70"/>
    </location>
</feature>
<evidence type="ECO:0000256" key="4">
    <source>
        <dbReference type="ARBA" id="ARBA00022737"/>
    </source>
</evidence>